<feature type="domain" description="Thiolase N-terminal" evidence="7">
    <location>
        <begin position="5"/>
        <end position="255"/>
    </location>
</feature>
<dbReference type="SUPFAM" id="SSF53901">
    <property type="entry name" value="Thiolase-like"/>
    <property type="match status" value="2"/>
</dbReference>
<accession>A0A6J5E1Q6</accession>
<dbReference type="PANTHER" id="PTHR43853">
    <property type="entry name" value="3-KETOACYL-COA THIOLASE, PEROXISOMAL"/>
    <property type="match status" value="1"/>
</dbReference>
<reference evidence="9 10" key="1">
    <citation type="submission" date="2019-09" db="EMBL/GenBank/DDBJ databases">
        <authorList>
            <person name="Depoorter E."/>
        </authorList>
    </citation>
    <scope>NUCLEOTIDE SEQUENCE [LARGE SCALE GENOMIC DNA]</scope>
    <source>
        <strain evidence="9">LMG 30113</strain>
    </source>
</reference>
<dbReference type="GO" id="GO:0010124">
    <property type="term" value="P:phenylacetate catabolic process"/>
    <property type="evidence" value="ECO:0007669"/>
    <property type="project" value="TreeGrafter"/>
</dbReference>
<organism evidence="9 10">
    <name type="scientific">Burkholderia paludis</name>
    <dbReference type="NCBI Taxonomy" id="1506587"/>
    <lineage>
        <taxon>Bacteria</taxon>
        <taxon>Pseudomonadati</taxon>
        <taxon>Pseudomonadota</taxon>
        <taxon>Betaproteobacteria</taxon>
        <taxon>Burkholderiales</taxon>
        <taxon>Burkholderiaceae</taxon>
        <taxon>Burkholderia</taxon>
        <taxon>Burkholderia cepacia complex</taxon>
    </lineage>
</organism>
<dbReference type="InterPro" id="IPR020615">
    <property type="entry name" value="Thiolase_acyl_enz_int_AS"/>
</dbReference>
<dbReference type="Pfam" id="PF00108">
    <property type="entry name" value="Thiolase_N"/>
    <property type="match status" value="1"/>
</dbReference>
<dbReference type="RefSeq" id="WP_034199589.1">
    <property type="nucleotide sequence ID" value="NZ_CABVQD010000020.1"/>
</dbReference>
<evidence type="ECO:0000256" key="6">
    <source>
        <dbReference type="RuleBase" id="RU003557"/>
    </source>
</evidence>
<evidence type="ECO:0000256" key="1">
    <source>
        <dbReference type="ARBA" id="ARBA00005189"/>
    </source>
</evidence>
<dbReference type="NCBIfam" id="TIGR01930">
    <property type="entry name" value="AcCoA-C-Actrans"/>
    <property type="match status" value="1"/>
</dbReference>
<dbReference type="Gene3D" id="3.40.47.10">
    <property type="match status" value="1"/>
</dbReference>
<dbReference type="Pfam" id="PF02803">
    <property type="entry name" value="Thiolase_C"/>
    <property type="match status" value="1"/>
</dbReference>
<dbReference type="InterPro" id="IPR050215">
    <property type="entry name" value="Thiolase-like_sf_Thiolase"/>
</dbReference>
<dbReference type="EMBL" id="CABVQD010000020">
    <property type="protein sequence ID" value="VWC04567.1"/>
    <property type="molecule type" value="Genomic_DNA"/>
</dbReference>
<protein>
    <submittedName>
        <fullName evidence="9">Acetyl-CoA acetyltransferase</fullName>
    </submittedName>
</protein>
<dbReference type="GO" id="GO:0005737">
    <property type="term" value="C:cytoplasm"/>
    <property type="evidence" value="ECO:0007669"/>
    <property type="project" value="UniProtKB-ARBA"/>
</dbReference>
<evidence type="ECO:0000259" key="7">
    <source>
        <dbReference type="Pfam" id="PF00108"/>
    </source>
</evidence>
<proteinExistence type="inferred from homology"/>
<dbReference type="InterPro" id="IPR016039">
    <property type="entry name" value="Thiolase-like"/>
</dbReference>
<evidence type="ECO:0000256" key="4">
    <source>
        <dbReference type="ARBA" id="ARBA00023315"/>
    </source>
</evidence>
<evidence type="ECO:0000313" key="10">
    <source>
        <dbReference type="Proteomes" id="UP000494330"/>
    </source>
</evidence>
<sequence>MNRTVIAGYVRTPFAFARKGPLHAARPDDLAAVALAELVRRSGIDPHLIEDVLMGCAYPEGAQGDNVARIALLLAGLPVRIGGATVNRFCGSSMYAIHMAAGQIAIGAGEAFIAAGVESMTMVPQGGLSASPNPRFASPEHPDAEVPTHAYTPMGITAENVAARWNISREEQDAFAVESQRKAARAQAEGRLDDELVPVVTPDGTMIDRDRCLRPQTSLEGLAALKPAFGEGGTVTAGTASPLTDGAVAVLVTSEAFARQHGLDVLARIRSTAIAGLEPEIMGMGPVHATRKALARAGLRIEDMDVIEINEAFASQAIACMRELGIDPERTNIDGGAIALGHPLGATGARITGKAATLLCRVSGRYALATQCIGGGQGIATVLEAV</sequence>
<dbReference type="InterPro" id="IPR002155">
    <property type="entry name" value="Thiolase"/>
</dbReference>
<dbReference type="InterPro" id="IPR020616">
    <property type="entry name" value="Thiolase_N"/>
</dbReference>
<dbReference type="FunFam" id="3.40.47.10:FF:000010">
    <property type="entry name" value="Acetyl-CoA acetyltransferase (Thiolase)"/>
    <property type="match status" value="1"/>
</dbReference>
<evidence type="ECO:0000256" key="5">
    <source>
        <dbReference type="PIRSR" id="PIRSR000429-1"/>
    </source>
</evidence>
<keyword evidence="10" id="KW-1185">Reference proteome</keyword>
<evidence type="ECO:0000256" key="2">
    <source>
        <dbReference type="ARBA" id="ARBA00010982"/>
    </source>
</evidence>
<dbReference type="AlphaFoldDB" id="A0A6J5E1Q6"/>
<name>A0A6J5E1Q6_9BURK</name>
<dbReference type="InterPro" id="IPR020617">
    <property type="entry name" value="Thiolase_C"/>
</dbReference>
<evidence type="ECO:0000256" key="3">
    <source>
        <dbReference type="ARBA" id="ARBA00022679"/>
    </source>
</evidence>
<dbReference type="PIRSF" id="PIRSF000429">
    <property type="entry name" value="Ac-CoA_Ac_transf"/>
    <property type="match status" value="1"/>
</dbReference>
<keyword evidence="3 6" id="KW-0808">Transferase</keyword>
<dbReference type="Proteomes" id="UP000494330">
    <property type="component" value="Unassembled WGS sequence"/>
</dbReference>
<dbReference type="GO" id="GO:0006635">
    <property type="term" value="P:fatty acid beta-oxidation"/>
    <property type="evidence" value="ECO:0007669"/>
    <property type="project" value="TreeGrafter"/>
</dbReference>
<evidence type="ECO:0000313" key="9">
    <source>
        <dbReference type="EMBL" id="VWC04567.1"/>
    </source>
</evidence>
<feature type="active site" description="Proton acceptor" evidence="5">
    <location>
        <position position="342"/>
    </location>
</feature>
<feature type="active site" description="Proton acceptor" evidence="5">
    <location>
        <position position="372"/>
    </location>
</feature>
<dbReference type="GO" id="GO:0003988">
    <property type="term" value="F:acetyl-CoA C-acyltransferase activity"/>
    <property type="evidence" value="ECO:0007669"/>
    <property type="project" value="TreeGrafter"/>
</dbReference>
<feature type="active site" description="Acyl-thioester intermediate" evidence="5">
    <location>
        <position position="90"/>
    </location>
</feature>
<dbReference type="PROSITE" id="PS00737">
    <property type="entry name" value="THIOLASE_2"/>
    <property type="match status" value="1"/>
</dbReference>
<evidence type="ECO:0000259" key="8">
    <source>
        <dbReference type="Pfam" id="PF02803"/>
    </source>
</evidence>
<gene>
    <name evidence="9" type="ORF">BPA30113_04911</name>
</gene>
<dbReference type="InterPro" id="IPR020613">
    <property type="entry name" value="Thiolase_CS"/>
</dbReference>
<dbReference type="PROSITE" id="PS00098">
    <property type="entry name" value="THIOLASE_1"/>
    <property type="match status" value="1"/>
</dbReference>
<feature type="domain" description="Thiolase C-terminal" evidence="8">
    <location>
        <begin position="264"/>
        <end position="384"/>
    </location>
</feature>
<comment type="similarity">
    <text evidence="2 6">Belongs to the thiolase-like superfamily. Thiolase family.</text>
</comment>
<dbReference type="PANTHER" id="PTHR43853:SF21">
    <property type="entry name" value="STEROID 3-KETOACYL-COA THIOLASE"/>
    <property type="match status" value="1"/>
</dbReference>
<comment type="pathway">
    <text evidence="1">Lipid metabolism.</text>
</comment>
<keyword evidence="4 6" id="KW-0012">Acyltransferase</keyword>
<dbReference type="CDD" id="cd00751">
    <property type="entry name" value="thiolase"/>
    <property type="match status" value="1"/>
</dbReference>